<keyword evidence="2" id="KW-1185">Reference proteome</keyword>
<evidence type="ECO:0000313" key="1">
    <source>
        <dbReference type="EMBL" id="CAG8655166.1"/>
    </source>
</evidence>
<comment type="caution">
    <text evidence="1">The sequence shown here is derived from an EMBL/GenBank/DDBJ whole genome shotgun (WGS) entry which is preliminary data.</text>
</comment>
<sequence>MDVFPVEVLRGILEFLRPPITSPRIAEDAVWIKNTTHISNWWLPKSPSNREDGITDRGASDNRYPPKRSEVRGTINIINLKGTIEIKDTTSQYRKILPLRLVNRFFNEICTSFVYQELNLFHTTDMTSEEVVGLYGKYVTVLRGSIDIKRPDLYDSRIARGLRSIGFYSTTVNWPDGGTSPGNSDFNLLQEIATSEQAQLIQHLDLYFSFAKDKIFEFVRTRFTGLQTLAMRDMFGPLAPPIWVAGPDTKEQYWASYSNLSTLKLSGCNNVPSTDVPEFVRHFHSLEHLVLSECHNNRGPMAHKRTRGWSDMLEGWWNRHKPLKSMHIEHLYDLEVLAMGTIPVTKLTVVSLRYTDFAQVFNQDKEIFPHLQILHLEHSFDSTISIYGELELEKRAAIQDALHGWKQREIEFIPDAVVLLHY</sequence>
<gene>
    <name evidence="1" type="ORF">ACOLOM_LOCUS8376</name>
</gene>
<name>A0ACA9NJV8_9GLOM</name>
<proteinExistence type="predicted"/>
<accession>A0ACA9NJV8</accession>
<protein>
    <submittedName>
        <fullName evidence="1">7984_t:CDS:1</fullName>
    </submittedName>
</protein>
<dbReference type="EMBL" id="CAJVPT010021463">
    <property type="protein sequence ID" value="CAG8655166.1"/>
    <property type="molecule type" value="Genomic_DNA"/>
</dbReference>
<organism evidence="1 2">
    <name type="scientific">Acaulospora colombiana</name>
    <dbReference type="NCBI Taxonomy" id="27376"/>
    <lineage>
        <taxon>Eukaryota</taxon>
        <taxon>Fungi</taxon>
        <taxon>Fungi incertae sedis</taxon>
        <taxon>Mucoromycota</taxon>
        <taxon>Glomeromycotina</taxon>
        <taxon>Glomeromycetes</taxon>
        <taxon>Diversisporales</taxon>
        <taxon>Acaulosporaceae</taxon>
        <taxon>Acaulospora</taxon>
    </lineage>
</organism>
<evidence type="ECO:0000313" key="2">
    <source>
        <dbReference type="Proteomes" id="UP000789525"/>
    </source>
</evidence>
<dbReference type="Proteomes" id="UP000789525">
    <property type="component" value="Unassembled WGS sequence"/>
</dbReference>
<reference evidence="1" key="1">
    <citation type="submission" date="2021-06" db="EMBL/GenBank/DDBJ databases">
        <authorList>
            <person name="Kallberg Y."/>
            <person name="Tangrot J."/>
            <person name="Rosling A."/>
        </authorList>
    </citation>
    <scope>NUCLEOTIDE SEQUENCE</scope>
    <source>
        <strain evidence="1">CL356</strain>
    </source>
</reference>